<dbReference type="AlphaFoldDB" id="A0A7G9QK39"/>
<evidence type="ECO:0000313" key="1">
    <source>
        <dbReference type="EMBL" id="QNN43714.1"/>
    </source>
</evidence>
<sequence>MENFNITVNSQDFTVEPQENGTYRIMNGEEKTGVIYAEPSDEGTQWRTLDGLEDSFVAEVGKLITRHNQ</sequence>
<dbReference type="RefSeq" id="WP_187594178.1">
    <property type="nucleotide sequence ID" value="NZ_CP060723.1"/>
</dbReference>
<reference evidence="1 2" key="1">
    <citation type="submission" date="2020-08" db="EMBL/GenBank/DDBJ databases">
        <title>Genome sequence of Pedobacter roseus KACC 11594T.</title>
        <authorList>
            <person name="Hyun D.-W."/>
            <person name="Bae J.-W."/>
        </authorList>
    </citation>
    <scope>NUCLEOTIDE SEQUENCE [LARGE SCALE GENOMIC DNA]</scope>
    <source>
        <strain evidence="1 2">KACC 11594</strain>
    </source>
</reference>
<name>A0A7G9QK39_9SPHI</name>
<evidence type="ECO:0000313" key="2">
    <source>
        <dbReference type="Proteomes" id="UP000515806"/>
    </source>
</evidence>
<dbReference type="Proteomes" id="UP000515806">
    <property type="component" value="Chromosome"/>
</dbReference>
<organism evidence="1 2">
    <name type="scientific">Pedobacter roseus</name>
    <dbReference type="NCBI Taxonomy" id="336820"/>
    <lineage>
        <taxon>Bacteria</taxon>
        <taxon>Pseudomonadati</taxon>
        <taxon>Bacteroidota</taxon>
        <taxon>Sphingobacteriia</taxon>
        <taxon>Sphingobacteriales</taxon>
        <taxon>Sphingobacteriaceae</taxon>
        <taxon>Pedobacter</taxon>
    </lineage>
</organism>
<gene>
    <name evidence="1" type="ORF">H9L23_06375</name>
</gene>
<dbReference type="EMBL" id="CP060723">
    <property type="protein sequence ID" value="QNN43714.1"/>
    <property type="molecule type" value="Genomic_DNA"/>
</dbReference>
<keyword evidence="2" id="KW-1185">Reference proteome</keyword>
<protein>
    <submittedName>
        <fullName evidence="1">Uncharacterized protein</fullName>
    </submittedName>
</protein>
<proteinExistence type="predicted"/>
<dbReference type="KEGG" id="proe:H9L23_06375"/>
<accession>A0A7G9QK39</accession>